<evidence type="ECO:0000313" key="2">
    <source>
        <dbReference type="Proteomes" id="UP000054324"/>
    </source>
</evidence>
<dbReference type="RefSeq" id="XP_009173182.1">
    <property type="nucleotide sequence ID" value="XM_009174918.1"/>
</dbReference>
<dbReference type="GeneID" id="20323150"/>
<reference evidence="1 2" key="1">
    <citation type="submission" date="2013-11" db="EMBL/GenBank/DDBJ databases">
        <title>Opisthorchis viverrini - life in the bile duct.</title>
        <authorList>
            <person name="Young N.D."/>
            <person name="Nagarajan N."/>
            <person name="Lin S.J."/>
            <person name="Korhonen P.K."/>
            <person name="Jex A.R."/>
            <person name="Hall R.S."/>
            <person name="Safavi-Hemami H."/>
            <person name="Kaewkong W."/>
            <person name="Bertrand D."/>
            <person name="Gao S."/>
            <person name="Seet Q."/>
            <person name="Wongkham S."/>
            <person name="Teh B.T."/>
            <person name="Wongkham C."/>
            <person name="Intapan P.M."/>
            <person name="Maleewong W."/>
            <person name="Yang X."/>
            <person name="Hu M."/>
            <person name="Wang Z."/>
            <person name="Hofmann A."/>
            <person name="Sternberg P.W."/>
            <person name="Tan P."/>
            <person name="Wang J."/>
            <person name="Gasser R.B."/>
        </authorList>
    </citation>
    <scope>NUCLEOTIDE SEQUENCE [LARGE SCALE GENOMIC DNA]</scope>
</reference>
<keyword evidence="2" id="KW-1185">Reference proteome</keyword>
<dbReference type="Proteomes" id="UP000054324">
    <property type="component" value="Unassembled WGS sequence"/>
</dbReference>
<protein>
    <submittedName>
        <fullName evidence="1">Uncharacterized protein</fullName>
    </submittedName>
</protein>
<dbReference type="EMBL" id="KL596866">
    <property type="protein sequence ID" value="KER23072.1"/>
    <property type="molecule type" value="Genomic_DNA"/>
</dbReference>
<evidence type="ECO:0000313" key="1">
    <source>
        <dbReference type="EMBL" id="KER23072.1"/>
    </source>
</evidence>
<dbReference type="KEGG" id="ovi:T265_08971"/>
<name>A0A074ZBU2_OPIVI</name>
<accession>A0A074ZBU2</accession>
<dbReference type="CTD" id="20323150"/>
<proteinExistence type="predicted"/>
<organism evidence="1 2">
    <name type="scientific">Opisthorchis viverrini</name>
    <name type="common">Southeast Asian liver fluke</name>
    <dbReference type="NCBI Taxonomy" id="6198"/>
    <lineage>
        <taxon>Eukaryota</taxon>
        <taxon>Metazoa</taxon>
        <taxon>Spiralia</taxon>
        <taxon>Lophotrochozoa</taxon>
        <taxon>Platyhelminthes</taxon>
        <taxon>Trematoda</taxon>
        <taxon>Digenea</taxon>
        <taxon>Opisthorchiida</taxon>
        <taxon>Opisthorchiata</taxon>
        <taxon>Opisthorchiidae</taxon>
        <taxon>Opisthorchis</taxon>
    </lineage>
</organism>
<gene>
    <name evidence="1" type="ORF">T265_08971</name>
</gene>
<sequence>MDSSPILPFGDFERHSEVQSACCLYQVCSDAAQLYHTNTSVFVGEHRNEGLSDHAKTLYNDTFTQAIWIETDNKNATDIGWQPYFVVSPTRHSEDHAVPILEGEYHRQHPSIS</sequence>
<dbReference type="AlphaFoldDB" id="A0A074ZBU2"/>